<proteinExistence type="predicted"/>
<name>A0ABV5WAF6_9BACI</name>
<protein>
    <submittedName>
        <fullName evidence="1">Uncharacterized protein</fullName>
    </submittedName>
</protein>
<dbReference type="Proteomes" id="UP001589609">
    <property type="component" value="Unassembled WGS sequence"/>
</dbReference>
<organism evidence="1 2">
    <name type="scientific">Ectobacillus funiculus</name>
    <dbReference type="NCBI Taxonomy" id="137993"/>
    <lineage>
        <taxon>Bacteria</taxon>
        <taxon>Bacillati</taxon>
        <taxon>Bacillota</taxon>
        <taxon>Bacilli</taxon>
        <taxon>Bacillales</taxon>
        <taxon>Bacillaceae</taxon>
        <taxon>Ectobacillus</taxon>
    </lineage>
</organism>
<sequence length="68" mass="7910">MENESIGNITVYNNRPSLLFKINYRKKANLGRPKATFTNQFVEAYQQWKADNITAVKAIAIEREKHIL</sequence>
<accession>A0ABV5WAF6</accession>
<gene>
    <name evidence="1" type="ORF">ACFFMS_03330</name>
</gene>
<evidence type="ECO:0000313" key="1">
    <source>
        <dbReference type="EMBL" id="MFB9757574.1"/>
    </source>
</evidence>
<dbReference type="RefSeq" id="WP_379947884.1">
    <property type="nucleotide sequence ID" value="NZ_JBHMAF010000017.1"/>
</dbReference>
<evidence type="ECO:0000313" key="2">
    <source>
        <dbReference type="Proteomes" id="UP001589609"/>
    </source>
</evidence>
<dbReference type="EMBL" id="JBHMAF010000017">
    <property type="protein sequence ID" value="MFB9757574.1"/>
    <property type="molecule type" value="Genomic_DNA"/>
</dbReference>
<comment type="caution">
    <text evidence="1">The sequence shown here is derived from an EMBL/GenBank/DDBJ whole genome shotgun (WGS) entry which is preliminary data.</text>
</comment>
<reference evidence="1 2" key="1">
    <citation type="submission" date="2024-09" db="EMBL/GenBank/DDBJ databases">
        <authorList>
            <person name="Sun Q."/>
            <person name="Mori K."/>
        </authorList>
    </citation>
    <scope>NUCLEOTIDE SEQUENCE [LARGE SCALE GENOMIC DNA]</scope>
    <source>
        <strain evidence="1 2">JCM 11201</strain>
    </source>
</reference>
<keyword evidence="2" id="KW-1185">Reference proteome</keyword>